<evidence type="ECO:0000256" key="1">
    <source>
        <dbReference type="SAM" id="MobiDB-lite"/>
    </source>
</evidence>
<keyword evidence="2" id="KW-0812">Transmembrane</keyword>
<feature type="transmembrane region" description="Helical" evidence="2">
    <location>
        <begin position="168"/>
        <end position="187"/>
    </location>
</feature>
<dbReference type="Proteomes" id="UP001212326">
    <property type="component" value="Chromosome"/>
</dbReference>
<sequence>MLIDNNLRAILTDGRRGPEAVVLQGASGSSSSSPAAPWDSFTVLTYMDVNYPTQTDNQYEFAITDFFRVHPLFVVKAFDRHERTFPFPAAHCVNDQEDGDRGDGTRPHGGTTADGSGSSGSPFPQKGDHHQNGPGEQGTLAPEATISPVPRDGAAAGWSAGLLNAKHIVIAAGGLLMVLGMLARAWLRRRRSAS</sequence>
<keyword evidence="2" id="KW-0472">Membrane</keyword>
<keyword evidence="4" id="KW-1185">Reference proteome</keyword>
<evidence type="ECO:0000256" key="2">
    <source>
        <dbReference type="SAM" id="Phobius"/>
    </source>
</evidence>
<proteinExistence type="predicted"/>
<gene>
    <name evidence="3" type="ORF">O1G22_24190</name>
</gene>
<keyword evidence="2" id="KW-1133">Transmembrane helix</keyword>
<organism evidence="3 4">
    <name type="scientific">Streptomyces camelliae</name>
    <dbReference type="NCBI Taxonomy" id="3004093"/>
    <lineage>
        <taxon>Bacteria</taxon>
        <taxon>Bacillati</taxon>
        <taxon>Actinomycetota</taxon>
        <taxon>Actinomycetes</taxon>
        <taxon>Kitasatosporales</taxon>
        <taxon>Streptomycetaceae</taxon>
        <taxon>Streptomyces</taxon>
    </lineage>
</organism>
<name>A0ABY7P566_9ACTN</name>
<evidence type="ECO:0000313" key="4">
    <source>
        <dbReference type="Proteomes" id="UP001212326"/>
    </source>
</evidence>
<reference evidence="3 4" key="1">
    <citation type="submission" date="2022-12" db="EMBL/GenBank/DDBJ databases">
        <authorList>
            <person name="Mo P."/>
        </authorList>
    </citation>
    <scope>NUCLEOTIDE SEQUENCE [LARGE SCALE GENOMIC DNA]</scope>
    <source>
        <strain evidence="3 4">HUAS 2-6</strain>
    </source>
</reference>
<protein>
    <submittedName>
        <fullName evidence="3">Uncharacterized protein</fullName>
    </submittedName>
</protein>
<feature type="region of interest" description="Disordered" evidence="1">
    <location>
        <begin position="91"/>
        <end position="148"/>
    </location>
</feature>
<evidence type="ECO:0000313" key="3">
    <source>
        <dbReference type="EMBL" id="WBO65693.1"/>
    </source>
</evidence>
<dbReference type="RefSeq" id="WP_270083235.1">
    <property type="nucleotide sequence ID" value="NZ_CP115300.1"/>
</dbReference>
<accession>A0ABY7P566</accession>
<dbReference type="EMBL" id="CP115300">
    <property type="protein sequence ID" value="WBO65693.1"/>
    <property type="molecule type" value="Genomic_DNA"/>
</dbReference>